<dbReference type="EMBL" id="KV423917">
    <property type="protein sequence ID" value="KZT62270.1"/>
    <property type="molecule type" value="Genomic_DNA"/>
</dbReference>
<feature type="region of interest" description="Disordered" evidence="1">
    <location>
        <begin position="1"/>
        <end position="62"/>
    </location>
</feature>
<keyword evidence="3" id="KW-1185">Reference proteome</keyword>
<dbReference type="Proteomes" id="UP000076842">
    <property type="component" value="Unassembled WGS sequence"/>
</dbReference>
<sequence length="287" mass="31726">MPKGRSSKTTCSADPEPCGNGGGPCVMAEEKQRKRPISRSALARHVRRGVGRGGRGQLRDERRGPWEREWTVAGHSFCGDADGQGQRRIRGREGTESSIWVSPPEEERKGARDLAGKGMRDQGDCCSMRGGVDQYRMSDMYSTTPTVHPGGNKLALPSEREQRWPQGGMGTRSSGSVTDMTSSLGPPRTRTGVPEEARMLADWQCRRKKNRNANHPLISFMPFMECIARGHGRPERRLTALHRDAFKARSPRPLLVVLLASLLSSSLLPSLLIPSRHDLTRQHSING</sequence>
<feature type="compositionally biased region" description="Polar residues" evidence="1">
    <location>
        <begin position="171"/>
        <end position="184"/>
    </location>
</feature>
<protein>
    <submittedName>
        <fullName evidence="2">Uncharacterized protein</fullName>
    </submittedName>
</protein>
<feature type="compositionally biased region" description="Basic residues" evidence="1">
    <location>
        <begin position="33"/>
        <end position="50"/>
    </location>
</feature>
<organism evidence="2 3">
    <name type="scientific">Calocera cornea HHB12733</name>
    <dbReference type="NCBI Taxonomy" id="1353952"/>
    <lineage>
        <taxon>Eukaryota</taxon>
        <taxon>Fungi</taxon>
        <taxon>Dikarya</taxon>
        <taxon>Basidiomycota</taxon>
        <taxon>Agaricomycotina</taxon>
        <taxon>Dacrymycetes</taxon>
        <taxon>Dacrymycetales</taxon>
        <taxon>Dacrymycetaceae</taxon>
        <taxon>Calocera</taxon>
    </lineage>
</organism>
<evidence type="ECO:0000313" key="3">
    <source>
        <dbReference type="Proteomes" id="UP000076842"/>
    </source>
</evidence>
<evidence type="ECO:0000313" key="2">
    <source>
        <dbReference type="EMBL" id="KZT62270.1"/>
    </source>
</evidence>
<name>A0A165JU09_9BASI</name>
<evidence type="ECO:0000256" key="1">
    <source>
        <dbReference type="SAM" id="MobiDB-lite"/>
    </source>
</evidence>
<dbReference type="AlphaFoldDB" id="A0A165JU09"/>
<reference evidence="2 3" key="1">
    <citation type="journal article" date="2016" name="Mol. Biol. Evol.">
        <title>Comparative Genomics of Early-Diverging Mushroom-Forming Fungi Provides Insights into the Origins of Lignocellulose Decay Capabilities.</title>
        <authorList>
            <person name="Nagy L.G."/>
            <person name="Riley R."/>
            <person name="Tritt A."/>
            <person name="Adam C."/>
            <person name="Daum C."/>
            <person name="Floudas D."/>
            <person name="Sun H."/>
            <person name="Yadav J.S."/>
            <person name="Pangilinan J."/>
            <person name="Larsson K.H."/>
            <person name="Matsuura K."/>
            <person name="Barry K."/>
            <person name="Labutti K."/>
            <person name="Kuo R."/>
            <person name="Ohm R.A."/>
            <person name="Bhattacharya S.S."/>
            <person name="Shirouzu T."/>
            <person name="Yoshinaga Y."/>
            <person name="Martin F.M."/>
            <person name="Grigoriev I.V."/>
            <person name="Hibbett D.S."/>
        </authorList>
    </citation>
    <scope>NUCLEOTIDE SEQUENCE [LARGE SCALE GENOMIC DNA]</scope>
    <source>
        <strain evidence="2 3">HHB12733</strain>
    </source>
</reference>
<dbReference type="InParanoid" id="A0A165JU09"/>
<feature type="region of interest" description="Disordered" evidence="1">
    <location>
        <begin position="162"/>
        <end position="192"/>
    </location>
</feature>
<gene>
    <name evidence="2" type="ORF">CALCODRAFT_245512</name>
</gene>
<accession>A0A165JU09</accession>
<proteinExistence type="predicted"/>